<gene>
    <name evidence="5" type="ORF">GFB56_34035</name>
</gene>
<evidence type="ECO:0000313" key="6">
    <source>
        <dbReference type="Proteomes" id="UP000744980"/>
    </source>
</evidence>
<dbReference type="GO" id="GO:0005694">
    <property type="term" value="C:chromosome"/>
    <property type="evidence" value="ECO:0007669"/>
    <property type="project" value="TreeGrafter"/>
</dbReference>
<accession>A0AAW4FWC9</accession>
<organism evidence="5 6">
    <name type="scientific">Ensifer canadensis</name>
    <dbReference type="NCBI Taxonomy" id="555315"/>
    <lineage>
        <taxon>Bacteria</taxon>
        <taxon>Pseudomonadati</taxon>
        <taxon>Pseudomonadota</taxon>
        <taxon>Alphaproteobacteria</taxon>
        <taxon>Hyphomicrobiales</taxon>
        <taxon>Rhizobiaceae</taxon>
        <taxon>Sinorhizobium/Ensifer group</taxon>
        <taxon>Ensifer</taxon>
    </lineage>
</organism>
<dbReference type="InterPro" id="IPR004437">
    <property type="entry name" value="ParB/RepB/Spo0J"/>
</dbReference>
<dbReference type="PANTHER" id="PTHR33375:SF7">
    <property type="entry name" value="CHROMOSOME 2-PARTITIONING PROTEIN PARB-RELATED"/>
    <property type="match status" value="1"/>
</dbReference>
<feature type="domain" description="ParB-like N-terminal" evidence="4">
    <location>
        <begin position="5"/>
        <end position="101"/>
    </location>
</feature>
<name>A0AAW4FWC9_9HYPH</name>
<dbReference type="Gene3D" id="3.90.1530.30">
    <property type="match status" value="1"/>
</dbReference>
<dbReference type="Gene3D" id="1.10.10.2830">
    <property type="match status" value="1"/>
</dbReference>
<keyword evidence="6" id="KW-1185">Reference proteome</keyword>
<dbReference type="NCBIfam" id="TIGR00180">
    <property type="entry name" value="parB_part"/>
    <property type="match status" value="1"/>
</dbReference>
<dbReference type="InterPro" id="IPR050336">
    <property type="entry name" value="Chromosome_partition/occlusion"/>
</dbReference>
<keyword evidence="2" id="KW-0175">Coiled coil</keyword>
<dbReference type="PANTHER" id="PTHR33375">
    <property type="entry name" value="CHROMOSOME-PARTITIONING PROTEIN PARB-RELATED"/>
    <property type="match status" value="1"/>
</dbReference>
<feature type="coiled-coil region" evidence="2">
    <location>
        <begin position="293"/>
        <end position="320"/>
    </location>
</feature>
<dbReference type="GO" id="GO:0007059">
    <property type="term" value="P:chromosome segregation"/>
    <property type="evidence" value="ECO:0007669"/>
    <property type="project" value="TreeGrafter"/>
</dbReference>
<dbReference type="GO" id="GO:0003677">
    <property type="term" value="F:DNA binding"/>
    <property type="evidence" value="ECO:0007669"/>
    <property type="project" value="InterPro"/>
</dbReference>
<dbReference type="SUPFAM" id="SSF110849">
    <property type="entry name" value="ParB/Sulfiredoxin"/>
    <property type="match status" value="1"/>
</dbReference>
<evidence type="ECO:0000256" key="2">
    <source>
        <dbReference type="SAM" id="Coils"/>
    </source>
</evidence>
<evidence type="ECO:0000256" key="3">
    <source>
        <dbReference type="SAM" id="MobiDB-lite"/>
    </source>
</evidence>
<comment type="similarity">
    <text evidence="1">Belongs to the ParB family.</text>
</comment>
<dbReference type="InterPro" id="IPR003115">
    <property type="entry name" value="ParB_N"/>
</dbReference>
<dbReference type="InterPro" id="IPR036086">
    <property type="entry name" value="ParB/Sulfiredoxin_sf"/>
</dbReference>
<evidence type="ECO:0000313" key="5">
    <source>
        <dbReference type="EMBL" id="MBM3095727.1"/>
    </source>
</evidence>
<dbReference type="AlphaFoldDB" id="A0AAW4FWC9"/>
<feature type="region of interest" description="Disordered" evidence="3">
    <location>
        <begin position="364"/>
        <end position="406"/>
    </location>
</feature>
<reference evidence="5 6" key="1">
    <citation type="submission" date="2020-01" db="EMBL/GenBank/DDBJ databases">
        <title>Draft genome assembly of Ensifer adhaerens T173.</title>
        <authorList>
            <person name="Craig J.E."/>
            <person name="Stinchcombe J.R."/>
        </authorList>
    </citation>
    <scope>NUCLEOTIDE SEQUENCE [LARGE SCALE GENOMIC DNA]</scope>
    <source>
        <strain evidence="5 6">T173</strain>
    </source>
</reference>
<dbReference type="SMART" id="SM00470">
    <property type="entry name" value="ParB"/>
    <property type="match status" value="1"/>
</dbReference>
<dbReference type="SUPFAM" id="SSF109709">
    <property type="entry name" value="KorB DNA-binding domain-like"/>
    <property type="match status" value="1"/>
</dbReference>
<dbReference type="CDD" id="cd16406">
    <property type="entry name" value="ParB_N_like"/>
    <property type="match status" value="1"/>
</dbReference>
<comment type="caution">
    <text evidence="5">The sequence shown here is derived from an EMBL/GenBank/DDBJ whole genome shotgun (WGS) entry which is preliminary data.</text>
</comment>
<dbReference type="RefSeq" id="WP_203529925.1">
    <property type="nucleotide sequence ID" value="NZ_CP083372.1"/>
</dbReference>
<proteinExistence type="inferred from homology"/>
<protein>
    <submittedName>
        <fullName evidence="5">ParB/RepB/Spo0J family partition protein</fullName>
    </submittedName>
</protein>
<dbReference type="Pfam" id="PF02195">
    <property type="entry name" value="ParB_N"/>
    <property type="match status" value="1"/>
</dbReference>
<dbReference type="EMBL" id="WXFA01000054">
    <property type="protein sequence ID" value="MBM3095727.1"/>
    <property type="molecule type" value="Genomic_DNA"/>
</dbReference>
<sequence>MTTTIIIELNKLDADPKNVRKTYSADSIAALAASIKVNGVLQNLVVRTAEKKGRYFVTAGERRRRALLLLLEQGEIQKNHAVECKVRDSEDATEISLTENVMREDMHPVDAYEAFSALADEGKAIPDIAARFGTTEIIVRRRLALAKVSPKLLDLYRKEEMTFEQLSAFTVSDDHERQEQVWNGLSTWDRHASRIKSNLLTDEVASTDRRVKFVGGLDAYEQVGGTIRRDLFDADGGGYALDVALLDRLVSEKLEEATVPYRQQGWKWVEATSERPEWMFNVPRVYPVEVELSDEVQAEYDALCQEHDELAEMINNEAEEEGHTSALMRSTGGWTRFPKARKLIWPKTRREAASCCMSTITASWKRRSASSGMRTRPETRTTAKTGTPPQALKPRMTPRSLPTRQP</sequence>
<evidence type="ECO:0000259" key="4">
    <source>
        <dbReference type="SMART" id="SM00470"/>
    </source>
</evidence>
<evidence type="ECO:0000256" key="1">
    <source>
        <dbReference type="ARBA" id="ARBA00006295"/>
    </source>
</evidence>
<dbReference type="Proteomes" id="UP000744980">
    <property type="component" value="Unassembled WGS sequence"/>
</dbReference>